<dbReference type="EMBL" id="CP124616">
    <property type="protein sequence ID" value="WGW03625.1"/>
    <property type="molecule type" value="Genomic_DNA"/>
</dbReference>
<evidence type="ECO:0000313" key="2">
    <source>
        <dbReference type="Proteomes" id="UP001241605"/>
    </source>
</evidence>
<dbReference type="RefSeq" id="WP_282300255.1">
    <property type="nucleotide sequence ID" value="NZ_CP124616.1"/>
</dbReference>
<keyword evidence="2" id="KW-1185">Reference proteome</keyword>
<evidence type="ECO:0000313" key="1">
    <source>
        <dbReference type="EMBL" id="WGW03625.1"/>
    </source>
</evidence>
<accession>A0ABY8QGG9</accession>
<dbReference type="Proteomes" id="UP001241605">
    <property type="component" value="Chromosome"/>
</dbReference>
<reference evidence="1 2" key="1">
    <citation type="submission" date="2023-05" db="EMBL/GenBank/DDBJ databases">
        <title>YMD87, complete Genome.</title>
        <authorList>
            <person name="Zhang J."/>
            <person name="Xu X."/>
        </authorList>
    </citation>
    <scope>NUCLEOTIDE SEQUENCE [LARGE SCALE GENOMIC DNA]</scope>
    <source>
        <strain evidence="1 2">YMD87</strain>
    </source>
</reference>
<proteinExistence type="predicted"/>
<organism evidence="1 2">
    <name type="scientific">Tropicibacter oceani</name>
    <dbReference type="NCBI Taxonomy" id="3058420"/>
    <lineage>
        <taxon>Bacteria</taxon>
        <taxon>Pseudomonadati</taxon>
        <taxon>Pseudomonadota</taxon>
        <taxon>Alphaproteobacteria</taxon>
        <taxon>Rhodobacterales</taxon>
        <taxon>Roseobacteraceae</taxon>
        <taxon>Tropicibacter</taxon>
    </lineage>
</organism>
<name>A0ABY8QGG9_9RHOB</name>
<gene>
    <name evidence="1" type="ORF">QF118_17160</name>
</gene>
<protein>
    <submittedName>
        <fullName evidence="1">Uncharacterized protein</fullName>
    </submittedName>
</protein>
<sequence length="67" mass="6949">MLDFGNDPDFEQELEALLGAQDEMHPIHRVVYQGGALVTATGSTSNACVICSPSSGTRCGGGFTQCG</sequence>